<dbReference type="OrthoDB" id="9890280at2759"/>
<comment type="similarity">
    <text evidence="2">Belongs to the WD repeat DDB2/WDR76 family.</text>
</comment>
<evidence type="ECO:0000259" key="11">
    <source>
        <dbReference type="Pfam" id="PF12894"/>
    </source>
</evidence>
<gene>
    <name evidence="12" type="ORF">SeLEV6574_g02197</name>
    <name evidence="13" type="ORF">SeMB42_g01764</name>
</gene>
<protein>
    <recommendedName>
        <fullName evidence="11">Anaphase-promoting complex subunit 4-like WD40 domain-containing protein</fullName>
    </recommendedName>
</protein>
<evidence type="ECO:0000256" key="3">
    <source>
        <dbReference type="ARBA" id="ARBA00022574"/>
    </source>
</evidence>
<feature type="compositionally biased region" description="Basic and acidic residues" evidence="10">
    <location>
        <begin position="37"/>
        <end position="48"/>
    </location>
</feature>
<evidence type="ECO:0000313" key="15">
    <source>
        <dbReference type="Proteomes" id="UP000320475"/>
    </source>
</evidence>
<keyword evidence="8" id="KW-0234">DNA repair</keyword>
<sequence length="495" mass="55644">MGRKRQFSDDSGDSSFEDEQAVVVAKPTRKPNNTKRSKNDDADRDKSAKPPYPDQINPLFAKVNHFRLFERELWTSRESSLWRKQVYVSRLNRYRIFRNAAFFDRRVTCIEWHPHPKHNHIVAVASKGGDIMWWDSSSSKATHKGYSFHVEAARRRRERNNDSSDDEDGLPPEVPFIYGSGKGGSITAMKFHPELSNFVFTSSIEGCIKRQDFEGRASAFFLDTMSRESWWTALDISHRSLIVGKTNGEVVSTNFDGNVLWRGRLHKNGTKVQHIEVHPIKHYIFATAGNDKLVKIWDARMLRLQGEGGAEPLQIMPHDGNLNSATFSPVAPYTLLTTSQDSQLRIYASDDPSTMPKPVQVLRHPHRSFQHITAIQGYWHPSASGVFAIDAHGTGSTDIVARMEDSRVSQIHVIAKFNHSGDILASASGFTTHLWRYGDDYEAVSSIESIDVDHHNDGGDDDANGGRGGKKKRKGGVGKGKKQDYGRSNKKNAAT</sequence>
<evidence type="ECO:0000256" key="9">
    <source>
        <dbReference type="ARBA" id="ARBA00023242"/>
    </source>
</evidence>
<accession>A0A507DM18</accession>
<evidence type="ECO:0000256" key="4">
    <source>
        <dbReference type="ARBA" id="ARBA00022737"/>
    </source>
</evidence>
<dbReference type="Proteomes" id="UP000320475">
    <property type="component" value="Unassembled WGS sequence"/>
</dbReference>
<dbReference type="GO" id="GO:0009411">
    <property type="term" value="P:response to UV"/>
    <property type="evidence" value="ECO:0007669"/>
    <property type="project" value="TreeGrafter"/>
</dbReference>
<dbReference type="VEuPathDB" id="FungiDB:SeMB42_g01764"/>
<dbReference type="GO" id="GO:0005634">
    <property type="term" value="C:nucleus"/>
    <property type="evidence" value="ECO:0007669"/>
    <property type="project" value="UniProtKB-SubCell"/>
</dbReference>
<dbReference type="EMBL" id="QEAN01000048">
    <property type="protein sequence ID" value="TPX51928.1"/>
    <property type="molecule type" value="Genomic_DNA"/>
</dbReference>
<dbReference type="SMART" id="SM00320">
    <property type="entry name" value="WD40"/>
    <property type="match status" value="4"/>
</dbReference>
<dbReference type="Gene3D" id="2.130.10.10">
    <property type="entry name" value="YVTN repeat-like/Quinoprotein amine dehydrogenase"/>
    <property type="match status" value="1"/>
</dbReference>
<evidence type="ECO:0000256" key="2">
    <source>
        <dbReference type="ARBA" id="ARBA00005434"/>
    </source>
</evidence>
<evidence type="ECO:0000256" key="1">
    <source>
        <dbReference type="ARBA" id="ARBA00004123"/>
    </source>
</evidence>
<dbReference type="InterPro" id="IPR001680">
    <property type="entry name" value="WD40_rpt"/>
</dbReference>
<feature type="domain" description="Anaphase-promoting complex subunit 4-like WD40" evidence="11">
    <location>
        <begin position="83"/>
        <end position="144"/>
    </location>
</feature>
<name>A0A507DM18_9FUNG</name>
<keyword evidence="5" id="KW-0227">DNA damage</keyword>
<keyword evidence="7" id="KW-0238">DNA-binding</keyword>
<evidence type="ECO:0000256" key="10">
    <source>
        <dbReference type="SAM" id="MobiDB-lite"/>
    </source>
</evidence>
<dbReference type="GO" id="GO:0003684">
    <property type="term" value="F:damaged DNA binding"/>
    <property type="evidence" value="ECO:0007669"/>
    <property type="project" value="InterPro"/>
</dbReference>
<evidence type="ECO:0000313" key="14">
    <source>
        <dbReference type="Proteomes" id="UP000317494"/>
    </source>
</evidence>
<organism evidence="13 14">
    <name type="scientific">Synchytrium endobioticum</name>
    <dbReference type="NCBI Taxonomy" id="286115"/>
    <lineage>
        <taxon>Eukaryota</taxon>
        <taxon>Fungi</taxon>
        <taxon>Fungi incertae sedis</taxon>
        <taxon>Chytridiomycota</taxon>
        <taxon>Chytridiomycota incertae sedis</taxon>
        <taxon>Chytridiomycetes</taxon>
        <taxon>Synchytriales</taxon>
        <taxon>Synchytriaceae</taxon>
        <taxon>Synchytrium</taxon>
    </lineage>
</organism>
<dbReference type="PANTHER" id="PTHR15169:SF0">
    <property type="entry name" value="DNA DAMAGE-BINDING PROTEIN 2"/>
    <property type="match status" value="1"/>
</dbReference>
<feature type="compositionally biased region" description="Acidic residues" evidence="10">
    <location>
        <begin position="10"/>
        <end position="20"/>
    </location>
</feature>
<feature type="compositionally biased region" description="Basic residues" evidence="10">
    <location>
        <begin position="27"/>
        <end position="36"/>
    </location>
</feature>
<dbReference type="AlphaFoldDB" id="A0A507DM18"/>
<dbReference type="GO" id="GO:0080008">
    <property type="term" value="C:Cul4-RING E3 ubiquitin ligase complex"/>
    <property type="evidence" value="ECO:0007669"/>
    <property type="project" value="InterPro"/>
</dbReference>
<dbReference type="PANTHER" id="PTHR15169">
    <property type="entry name" value="DAMAGE-SPECIFIC DNA BINDING PROTEIN 2"/>
    <property type="match status" value="1"/>
</dbReference>
<dbReference type="InterPro" id="IPR024977">
    <property type="entry name" value="Apc4-like_WD40_dom"/>
</dbReference>
<evidence type="ECO:0000313" key="12">
    <source>
        <dbReference type="EMBL" id="TPX48140.1"/>
    </source>
</evidence>
<evidence type="ECO:0000256" key="6">
    <source>
        <dbReference type="ARBA" id="ARBA00022786"/>
    </source>
</evidence>
<keyword evidence="9" id="KW-0539">Nucleus</keyword>
<dbReference type="Proteomes" id="UP000317494">
    <property type="component" value="Unassembled WGS sequence"/>
</dbReference>
<evidence type="ECO:0000256" key="5">
    <source>
        <dbReference type="ARBA" id="ARBA00022763"/>
    </source>
</evidence>
<dbReference type="Pfam" id="PF00400">
    <property type="entry name" value="WD40"/>
    <property type="match status" value="1"/>
</dbReference>
<comment type="subcellular location">
    <subcellularLocation>
        <location evidence="1">Nucleus</location>
    </subcellularLocation>
</comment>
<dbReference type="InterPro" id="IPR015943">
    <property type="entry name" value="WD40/YVTN_repeat-like_dom_sf"/>
</dbReference>
<proteinExistence type="inferred from homology"/>
<feature type="compositionally biased region" description="Basic residues" evidence="10">
    <location>
        <begin position="468"/>
        <end position="480"/>
    </location>
</feature>
<feature type="region of interest" description="Disordered" evidence="10">
    <location>
        <begin position="1"/>
        <end position="54"/>
    </location>
</feature>
<dbReference type="GO" id="GO:0006281">
    <property type="term" value="P:DNA repair"/>
    <property type="evidence" value="ECO:0007669"/>
    <property type="project" value="UniProtKB-KW"/>
</dbReference>
<dbReference type="Pfam" id="PF12894">
    <property type="entry name" value="ANAPC4_WD40"/>
    <property type="match status" value="1"/>
</dbReference>
<keyword evidence="14" id="KW-1185">Reference proteome</keyword>
<dbReference type="InterPro" id="IPR033312">
    <property type="entry name" value="DDB2"/>
</dbReference>
<dbReference type="STRING" id="286115.A0A507DM18"/>
<evidence type="ECO:0000313" key="13">
    <source>
        <dbReference type="EMBL" id="TPX51928.1"/>
    </source>
</evidence>
<keyword evidence="4" id="KW-0677">Repeat</keyword>
<keyword evidence="6" id="KW-0833">Ubl conjugation pathway</keyword>
<reference evidence="14 15" key="1">
    <citation type="journal article" date="2019" name="Sci. Rep.">
        <title>Comparative genomics of chytrid fungi reveal insights into the obligate biotrophic and pathogenic lifestyle of Synchytrium endobioticum.</title>
        <authorList>
            <person name="van de Vossenberg B.T.L.H."/>
            <person name="Warris S."/>
            <person name="Nguyen H.D.T."/>
            <person name="van Gent-Pelzer M.P.E."/>
            <person name="Joly D.L."/>
            <person name="van de Geest H.C."/>
            <person name="Bonants P.J.M."/>
            <person name="Smith D.S."/>
            <person name="Levesque C.A."/>
            <person name="van der Lee T.A.J."/>
        </authorList>
    </citation>
    <scope>NUCLEOTIDE SEQUENCE [LARGE SCALE GENOMIC DNA]</scope>
    <source>
        <strain evidence="12 15">LEV6574</strain>
        <strain evidence="13 14">MB42</strain>
    </source>
</reference>
<evidence type="ECO:0000256" key="8">
    <source>
        <dbReference type="ARBA" id="ARBA00023204"/>
    </source>
</evidence>
<evidence type="ECO:0000256" key="7">
    <source>
        <dbReference type="ARBA" id="ARBA00023125"/>
    </source>
</evidence>
<feature type="region of interest" description="Disordered" evidence="10">
    <location>
        <begin position="451"/>
        <end position="495"/>
    </location>
</feature>
<dbReference type="InterPro" id="IPR036322">
    <property type="entry name" value="WD40_repeat_dom_sf"/>
</dbReference>
<comment type="caution">
    <text evidence="13">The sequence shown here is derived from an EMBL/GenBank/DDBJ whole genome shotgun (WGS) entry which is preliminary data.</text>
</comment>
<dbReference type="EMBL" id="QEAM01000058">
    <property type="protein sequence ID" value="TPX48140.1"/>
    <property type="molecule type" value="Genomic_DNA"/>
</dbReference>
<keyword evidence="3" id="KW-0853">WD repeat</keyword>
<dbReference type="SUPFAM" id="SSF50978">
    <property type="entry name" value="WD40 repeat-like"/>
    <property type="match status" value="1"/>
</dbReference>